<evidence type="ECO:0000256" key="1">
    <source>
        <dbReference type="ARBA" id="ARBA00023002"/>
    </source>
</evidence>
<dbReference type="InterPro" id="IPR050463">
    <property type="entry name" value="Gfo/Idh/MocA_oxidrdct_glycsds"/>
</dbReference>
<dbReference type="Gene3D" id="3.40.50.720">
    <property type="entry name" value="NAD(P)-binding Rossmann-like Domain"/>
    <property type="match status" value="1"/>
</dbReference>
<feature type="domain" description="Gfo/Idh/MocA-like oxidoreductase N-terminal" evidence="3">
    <location>
        <begin position="26"/>
        <end position="143"/>
    </location>
</feature>
<accession>A0ABN1N1C3</accession>
<dbReference type="EMBL" id="BAAAFI010000013">
    <property type="protein sequence ID" value="GAA0879458.1"/>
    <property type="molecule type" value="Genomic_DNA"/>
</dbReference>
<dbReference type="PANTHER" id="PTHR43818">
    <property type="entry name" value="BCDNA.GH03377"/>
    <property type="match status" value="1"/>
</dbReference>
<keyword evidence="2" id="KW-0732">Signal</keyword>
<sequence length="368" mass="40907">MKNFTMTFILLLFSLTYSFAQEAPLRIGVAGLHHGHVGWVLNAHKRPDIEIVGIAEPNRELAEKYAKQHKIPMEIVFDSVEEMVEKMKPEAVTGFGATFHHFEIVQVCAPRGIHVMVEKPLAVSFAHAKEMAELAKKHQIYLLTNYETSWYASNEKALELLQSGRIGEVRKIVVRDGHRGPKQIGVGPEFLEWLTDPVLNGAGALMDFGCYGANLSTWVLDGQRPLSVTAITQQLNPADNPKVDDEATIILAYGNSQTIIEASWNWPIGRKDMEIYGQTGAIFADDGSHLRIRMAEGYSGFSEEKMDLPARAKPFDDPFSVLFAVVRGHTPLEAFDPYSLENNLLTMEILQAAKESAASGKTVFLPIK</sequence>
<comment type="caution">
    <text evidence="5">The sequence shown here is derived from an EMBL/GenBank/DDBJ whole genome shotgun (WGS) entry which is preliminary data.</text>
</comment>
<keyword evidence="6" id="KW-1185">Reference proteome</keyword>
<dbReference type="SUPFAM" id="SSF55347">
    <property type="entry name" value="Glyceraldehyde-3-phosphate dehydrogenase-like, C-terminal domain"/>
    <property type="match status" value="1"/>
</dbReference>
<dbReference type="Pfam" id="PF01408">
    <property type="entry name" value="GFO_IDH_MocA"/>
    <property type="match status" value="1"/>
</dbReference>
<dbReference type="InterPro" id="IPR055170">
    <property type="entry name" value="GFO_IDH_MocA-like_dom"/>
</dbReference>
<dbReference type="InterPro" id="IPR036291">
    <property type="entry name" value="NAD(P)-bd_dom_sf"/>
</dbReference>
<evidence type="ECO:0000313" key="5">
    <source>
        <dbReference type="EMBL" id="GAA0879458.1"/>
    </source>
</evidence>
<proteinExistence type="predicted"/>
<feature type="signal peptide" evidence="2">
    <location>
        <begin position="1"/>
        <end position="20"/>
    </location>
</feature>
<feature type="chain" id="PRO_5046412245" description="Dehydrogenase" evidence="2">
    <location>
        <begin position="21"/>
        <end position="368"/>
    </location>
</feature>
<dbReference type="RefSeq" id="WP_343851888.1">
    <property type="nucleotide sequence ID" value="NZ_BAAAFI010000013.1"/>
</dbReference>
<gene>
    <name evidence="5" type="ORF">GCM10009119_24260</name>
</gene>
<evidence type="ECO:0000256" key="2">
    <source>
        <dbReference type="SAM" id="SignalP"/>
    </source>
</evidence>
<evidence type="ECO:0008006" key="7">
    <source>
        <dbReference type="Google" id="ProtNLM"/>
    </source>
</evidence>
<reference evidence="5 6" key="1">
    <citation type="journal article" date="2019" name="Int. J. Syst. Evol. Microbiol.">
        <title>The Global Catalogue of Microorganisms (GCM) 10K type strain sequencing project: providing services to taxonomists for standard genome sequencing and annotation.</title>
        <authorList>
            <consortium name="The Broad Institute Genomics Platform"/>
            <consortium name="The Broad Institute Genome Sequencing Center for Infectious Disease"/>
            <person name="Wu L."/>
            <person name="Ma J."/>
        </authorList>
    </citation>
    <scope>NUCLEOTIDE SEQUENCE [LARGE SCALE GENOMIC DNA]</scope>
    <source>
        <strain evidence="5 6">JCM 16112</strain>
    </source>
</reference>
<dbReference type="PANTHER" id="PTHR43818:SF11">
    <property type="entry name" value="BCDNA.GH03377"/>
    <property type="match status" value="1"/>
</dbReference>
<organism evidence="5 6">
    <name type="scientific">Algoriphagus jejuensis</name>
    <dbReference type="NCBI Taxonomy" id="419934"/>
    <lineage>
        <taxon>Bacteria</taxon>
        <taxon>Pseudomonadati</taxon>
        <taxon>Bacteroidota</taxon>
        <taxon>Cytophagia</taxon>
        <taxon>Cytophagales</taxon>
        <taxon>Cyclobacteriaceae</taxon>
        <taxon>Algoriphagus</taxon>
    </lineage>
</organism>
<evidence type="ECO:0000259" key="3">
    <source>
        <dbReference type="Pfam" id="PF01408"/>
    </source>
</evidence>
<dbReference type="Pfam" id="PF22725">
    <property type="entry name" value="GFO_IDH_MocA_C3"/>
    <property type="match status" value="1"/>
</dbReference>
<dbReference type="Proteomes" id="UP001500469">
    <property type="component" value="Unassembled WGS sequence"/>
</dbReference>
<evidence type="ECO:0000313" key="6">
    <source>
        <dbReference type="Proteomes" id="UP001500469"/>
    </source>
</evidence>
<dbReference type="InterPro" id="IPR000683">
    <property type="entry name" value="Gfo/Idh/MocA-like_OxRdtase_N"/>
</dbReference>
<dbReference type="SUPFAM" id="SSF51735">
    <property type="entry name" value="NAD(P)-binding Rossmann-fold domains"/>
    <property type="match status" value="1"/>
</dbReference>
<feature type="domain" description="GFO/IDH/MocA-like oxidoreductase" evidence="4">
    <location>
        <begin position="156"/>
        <end position="282"/>
    </location>
</feature>
<protein>
    <recommendedName>
        <fullName evidence="7">Dehydrogenase</fullName>
    </recommendedName>
</protein>
<dbReference type="Gene3D" id="3.30.360.10">
    <property type="entry name" value="Dihydrodipicolinate Reductase, domain 2"/>
    <property type="match status" value="1"/>
</dbReference>
<evidence type="ECO:0000259" key="4">
    <source>
        <dbReference type="Pfam" id="PF22725"/>
    </source>
</evidence>
<keyword evidence="1" id="KW-0560">Oxidoreductase</keyword>
<name>A0ABN1N1C3_9BACT</name>